<comment type="similarity">
    <text evidence="1 2">Belongs to the UPF0125 (RnfH) family.</text>
</comment>
<evidence type="ECO:0000256" key="1">
    <source>
        <dbReference type="ARBA" id="ARBA00010645"/>
    </source>
</evidence>
<dbReference type="Gene3D" id="3.10.20.280">
    <property type="entry name" value="RnfH-like"/>
    <property type="match status" value="1"/>
</dbReference>
<dbReference type="OrthoDB" id="9796575at2"/>
<dbReference type="NCBIfam" id="NF002490">
    <property type="entry name" value="PRK01777.1"/>
    <property type="match status" value="1"/>
</dbReference>
<dbReference type="EMBL" id="SOQX01000002">
    <property type="protein sequence ID" value="TDY02460.1"/>
    <property type="molecule type" value="Genomic_DNA"/>
</dbReference>
<dbReference type="InterPro" id="IPR037021">
    <property type="entry name" value="RnfH_sf"/>
</dbReference>
<dbReference type="InterPro" id="IPR005346">
    <property type="entry name" value="RnfH"/>
</dbReference>
<dbReference type="PANTHER" id="PTHR37483">
    <property type="entry name" value="UPF0125 PROTEIN RATB"/>
    <property type="match status" value="1"/>
</dbReference>
<dbReference type="RefSeq" id="WP_134081461.1">
    <property type="nucleotide sequence ID" value="NZ_SOQX01000002.1"/>
</dbReference>
<gene>
    <name evidence="4" type="ORF">EDC23_0832</name>
</gene>
<reference evidence="4 5" key="1">
    <citation type="submission" date="2019-03" db="EMBL/GenBank/DDBJ databases">
        <title>Genomic Encyclopedia of Type Strains, Phase IV (KMG-IV): sequencing the most valuable type-strain genomes for metagenomic binning, comparative biology and taxonomic classification.</title>
        <authorList>
            <person name="Goeker M."/>
        </authorList>
    </citation>
    <scope>NUCLEOTIDE SEQUENCE [LARGE SCALE GENOMIC DNA]</scope>
    <source>
        <strain evidence="4 5">DSM 16326</strain>
    </source>
</reference>
<dbReference type="InterPro" id="IPR016155">
    <property type="entry name" value="Mopterin_synth/thiamin_S_b"/>
</dbReference>
<keyword evidence="5" id="KW-1185">Reference proteome</keyword>
<sequence>MAEQERKLPVEVAYARPDMQEIIPLDVAPGTTVQQAIELSGILEQFPEIDLAQNKVGIFGKITRGDTELRERDRVEIYRPLIADPKESRRRRAAKKEPGETDPGQESTD</sequence>
<evidence type="ECO:0000256" key="3">
    <source>
        <dbReference type="SAM" id="MobiDB-lite"/>
    </source>
</evidence>
<comment type="caution">
    <text evidence="4">The sequence shown here is derived from an EMBL/GenBank/DDBJ whole genome shotgun (WGS) entry which is preliminary data.</text>
</comment>
<protein>
    <recommendedName>
        <fullName evidence="2">UPF0125 protein EDC23_0832</fullName>
    </recommendedName>
</protein>
<feature type="region of interest" description="Disordered" evidence="3">
    <location>
        <begin position="81"/>
        <end position="109"/>
    </location>
</feature>
<evidence type="ECO:0000313" key="4">
    <source>
        <dbReference type="EMBL" id="TDY02460.1"/>
    </source>
</evidence>
<proteinExistence type="inferred from homology"/>
<dbReference type="AlphaFoldDB" id="A0A4R8ISV2"/>
<evidence type="ECO:0000256" key="2">
    <source>
        <dbReference type="HAMAP-Rule" id="MF_00460"/>
    </source>
</evidence>
<dbReference type="PANTHER" id="PTHR37483:SF1">
    <property type="entry name" value="UPF0125 PROTEIN RATB"/>
    <property type="match status" value="1"/>
</dbReference>
<dbReference type="Proteomes" id="UP000294914">
    <property type="component" value="Unassembled WGS sequence"/>
</dbReference>
<dbReference type="HAMAP" id="MF_00460">
    <property type="entry name" value="UPF0125_RnfH"/>
    <property type="match status" value="1"/>
</dbReference>
<accession>A0A4R8ISV2</accession>
<evidence type="ECO:0000313" key="5">
    <source>
        <dbReference type="Proteomes" id="UP000294914"/>
    </source>
</evidence>
<dbReference type="SUPFAM" id="SSF54285">
    <property type="entry name" value="MoaD/ThiS"/>
    <property type="match status" value="1"/>
</dbReference>
<name>A0A4R8ISV2_9GAMM</name>
<dbReference type="Pfam" id="PF03658">
    <property type="entry name" value="Ub-RnfH"/>
    <property type="match status" value="1"/>
</dbReference>
<organism evidence="4 5">
    <name type="scientific">Thiohalophilus thiocyanatoxydans</name>
    <dbReference type="NCBI Taxonomy" id="381308"/>
    <lineage>
        <taxon>Bacteria</taxon>
        <taxon>Pseudomonadati</taxon>
        <taxon>Pseudomonadota</taxon>
        <taxon>Gammaproteobacteria</taxon>
        <taxon>Thiohalomonadales</taxon>
        <taxon>Thiohalophilaceae</taxon>
        <taxon>Thiohalophilus</taxon>
    </lineage>
</organism>